<dbReference type="EMBL" id="VCEI01000031">
    <property type="protein sequence ID" value="TLU88990.1"/>
    <property type="molecule type" value="Genomic_DNA"/>
</dbReference>
<accession>A0A5R9K5Q5</accession>
<dbReference type="Proteomes" id="UP000309788">
    <property type="component" value="Unassembled WGS sequence"/>
</dbReference>
<dbReference type="SUPFAM" id="SSF46955">
    <property type="entry name" value="Putative DNA-binding domain"/>
    <property type="match status" value="1"/>
</dbReference>
<gene>
    <name evidence="1" type="ORF">FEM55_23155</name>
</gene>
<reference evidence="1 2" key="1">
    <citation type="submission" date="2019-05" db="EMBL/GenBank/DDBJ databases">
        <authorList>
            <person name="Qu J.-H."/>
        </authorList>
    </citation>
    <scope>NUCLEOTIDE SEQUENCE [LARGE SCALE GENOMIC DNA]</scope>
    <source>
        <strain evidence="1 2">Z12</strain>
    </source>
</reference>
<sequence length="97" mass="11599">MTKLVVIEFDEFKNFTRQVIQEEFKNAFSPKVDQVSASDERLLSRAQMAKELNVSLVTLHQWQKDGLPYRRLHRRIYFVKSEVLNYMYTNQKSKKKG</sequence>
<dbReference type="OrthoDB" id="1097811at2"/>
<keyword evidence="1" id="KW-0238">DNA-binding</keyword>
<name>A0A5R9K5Q5_9BACT</name>
<dbReference type="AlphaFoldDB" id="A0A5R9K5Q5"/>
<dbReference type="InterPro" id="IPR009061">
    <property type="entry name" value="DNA-bd_dom_put_sf"/>
</dbReference>
<keyword evidence="2" id="KW-1185">Reference proteome</keyword>
<evidence type="ECO:0000313" key="2">
    <source>
        <dbReference type="Proteomes" id="UP000309788"/>
    </source>
</evidence>
<dbReference type="InterPro" id="IPR036388">
    <property type="entry name" value="WH-like_DNA-bd_sf"/>
</dbReference>
<comment type="caution">
    <text evidence="1">The sequence shown here is derived from an EMBL/GenBank/DDBJ whole genome shotgun (WGS) entry which is preliminary data.</text>
</comment>
<organism evidence="1 2">
    <name type="scientific">Dyadobacter sediminis</name>
    <dbReference type="NCBI Taxonomy" id="1493691"/>
    <lineage>
        <taxon>Bacteria</taxon>
        <taxon>Pseudomonadati</taxon>
        <taxon>Bacteroidota</taxon>
        <taxon>Cytophagia</taxon>
        <taxon>Cytophagales</taxon>
        <taxon>Spirosomataceae</taxon>
        <taxon>Dyadobacter</taxon>
    </lineage>
</organism>
<dbReference type="RefSeq" id="WP_138283706.1">
    <property type="nucleotide sequence ID" value="NZ_BMGE01000017.1"/>
</dbReference>
<dbReference type="Gene3D" id="1.10.10.10">
    <property type="entry name" value="Winged helix-like DNA-binding domain superfamily/Winged helix DNA-binding domain"/>
    <property type="match status" value="1"/>
</dbReference>
<protein>
    <submittedName>
        <fullName evidence="1">DNA-binding protein</fullName>
    </submittedName>
</protein>
<proteinExistence type="predicted"/>
<dbReference type="GO" id="GO:0003677">
    <property type="term" value="F:DNA binding"/>
    <property type="evidence" value="ECO:0007669"/>
    <property type="project" value="UniProtKB-KW"/>
</dbReference>
<evidence type="ECO:0000313" key="1">
    <source>
        <dbReference type="EMBL" id="TLU88990.1"/>
    </source>
</evidence>